<sequence>MNPTETVLLFNLSESDRTLVRQLIAPFALTPVDLTMQTVRNYIRTHQQTKICLAILRLAPKSKQHRSIQLVRDFIGPLAPILILVPRDNTKEIKKYLAAGADDFIDLPLNRNRFSISFLILLELGQVMARRRQNESPPYKRGLSWHGLYNYFQAGLDYFSPKSLIPRPRRGDYIFDRWEIIKRLGIGGFGVVWLVRERASGRLAVAKSPHSSMMNIRVLRSAAILKRLVHHPNVVQLIEIVKDSGKFILIQEYVDGPSLQELLRGPISPLERESYFLQLVSAVAYAHKHNILHRDIKPENILINGRGQVKLLDFGIARDLNWQSGQASSEGTVNFMPPEQFAGRACLASDVWALGVILYIFATNQIPYLQQNDTYPADLDPAMTSRPPNVAVAGLNPELERIIMTCLQGDLAKRYQNSDDLLTDIRTSLPGFGRGTVLPVFP</sequence>
<dbReference type="PROSITE" id="PS50011">
    <property type="entry name" value="PROTEIN_KINASE_DOM"/>
    <property type="match status" value="1"/>
</dbReference>
<dbReference type="SUPFAM" id="SSF56112">
    <property type="entry name" value="Protein kinase-like (PK-like)"/>
    <property type="match status" value="1"/>
</dbReference>
<keyword evidence="2 3" id="KW-0067">ATP-binding</keyword>
<protein>
    <submittedName>
        <fullName evidence="5">Serine/threonine protein kinase</fullName>
    </submittedName>
</protein>
<evidence type="ECO:0000259" key="4">
    <source>
        <dbReference type="PROSITE" id="PS50011"/>
    </source>
</evidence>
<name>A0A1H0RLD1_9BACT</name>
<dbReference type="STRING" id="91360.SAMN05660330_02333"/>
<keyword evidence="5" id="KW-0418">Kinase</keyword>
<dbReference type="OrthoDB" id="9801841at2"/>
<dbReference type="PROSITE" id="PS00108">
    <property type="entry name" value="PROTEIN_KINASE_ST"/>
    <property type="match status" value="1"/>
</dbReference>
<evidence type="ECO:0000256" key="3">
    <source>
        <dbReference type="PROSITE-ProRule" id="PRU10141"/>
    </source>
</evidence>
<accession>A0A1H0RLD1</accession>
<dbReference type="PANTHER" id="PTHR24361">
    <property type="entry name" value="MITOGEN-ACTIVATED KINASE KINASE KINASE"/>
    <property type="match status" value="1"/>
</dbReference>
<dbReference type="InterPro" id="IPR000719">
    <property type="entry name" value="Prot_kinase_dom"/>
</dbReference>
<organism evidence="5 6">
    <name type="scientific">Desulforhopalus singaporensis</name>
    <dbReference type="NCBI Taxonomy" id="91360"/>
    <lineage>
        <taxon>Bacteria</taxon>
        <taxon>Pseudomonadati</taxon>
        <taxon>Thermodesulfobacteriota</taxon>
        <taxon>Desulfobulbia</taxon>
        <taxon>Desulfobulbales</taxon>
        <taxon>Desulfocapsaceae</taxon>
        <taxon>Desulforhopalus</taxon>
    </lineage>
</organism>
<dbReference type="EMBL" id="FNJI01000015">
    <property type="protein sequence ID" value="SDP29758.1"/>
    <property type="molecule type" value="Genomic_DNA"/>
</dbReference>
<feature type="domain" description="Protein kinase" evidence="4">
    <location>
        <begin position="178"/>
        <end position="432"/>
    </location>
</feature>
<dbReference type="RefSeq" id="WP_092222994.1">
    <property type="nucleotide sequence ID" value="NZ_FNJI01000015.1"/>
</dbReference>
<dbReference type="InterPro" id="IPR053235">
    <property type="entry name" value="Ser_Thr_kinase"/>
</dbReference>
<reference evidence="5 6" key="1">
    <citation type="submission" date="2016-10" db="EMBL/GenBank/DDBJ databases">
        <authorList>
            <person name="de Groot N.N."/>
        </authorList>
    </citation>
    <scope>NUCLEOTIDE SEQUENCE [LARGE SCALE GENOMIC DNA]</scope>
    <source>
        <strain evidence="5 6">DSM 12130</strain>
    </source>
</reference>
<keyword evidence="1 3" id="KW-0547">Nucleotide-binding</keyword>
<dbReference type="GO" id="GO:0005737">
    <property type="term" value="C:cytoplasm"/>
    <property type="evidence" value="ECO:0007669"/>
    <property type="project" value="TreeGrafter"/>
</dbReference>
<dbReference type="Gene3D" id="1.10.510.10">
    <property type="entry name" value="Transferase(Phosphotransferase) domain 1"/>
    <property type="match status" value="1"/>
</dbReference>
<feature type="binding site" evidence="3">
    <location>
        <position position="207"/>
    </location>
    <ligand>
        <name>ATP</name>
        <dbReference type="ChEBI" id="CHEBI:30616"/>
    </ligand>
</feature>
<dbReference type="GO" id="GO:0004674">
    <property type="term" value="F:protein serine/threonine kinase activity"/>
    <property type="evidence" value="ECO:0007669"/>
    <property type="project" value="UniProtKB-KW"/>
</dbReference>
<dbReference type="PROSITE" id="PS00107">
    <property type="entry name" value="PROTEIN_KINASE_ATP"/>
    <property type="match status" value="1"/>
</dbReference>
<dbReference type="Pfam" id="PF00069">
    <property type="entry name" value="Pkinase"/>
    <property type="match status" value="1"/>
</dbReference>
<proteinExistence type="predicted"/>
<gene>
    <name evidence="5" type="ORF">SAMN05660330_02333</name>
</gene>
<dbReference type="AlphaFoldDB" id="A0A1H0RLD1"/>
<evidence type="ECO:0000256" key="2">
    <source>
        <dbReference type="ARBA" id="ARBA00022840"/>
    </source>
</evidence>
<dbReference type="CDD" id="cd14014">
    <property type="entry name" value="STKc_PknB_like"/>
    <property type="match status" value="1"/>
</dbReference>
<evidence type="ECO:0000313" key="5">
    <source>
        <dbReference type="EMBL" id="SDP29758.1"/>
    </source>
</evidence>
<dbReference type="SMART" id="SM00220">
    <property type="entry name" value="S_TKc"/>
    <property type="match status" value="1"/>
</dbReference>
<dbReference type="InterPro" id="IPR017441">
    <property type="entry name" value="Protein_kinase_ATP_BS"/>
</dbReference>
<dbReference type="InterPro" id="IPR008271">
    <property type="entry name" value="Ser/Thr_kinase_AS"/>
</dbReference>
<keyword evidence="5" id="KW-0723">Serine/threonine-protein kinase</keyword>
<keyword evidence="5" id="KW-0808">Transferase</keyword>
<dbReference type="Proteomes" id="UP000199073">
    <property type="component" value="Unassembled WGS sequence"/>
</dbReference>
<dbReference type="GO" id="GO:0005524">
    <property type="term" value="F:ATP binding"/>
    <property type="evidence" value="ECO:0007669"/>
    <property type="project" value="UniProtKB-UniRule"/>
</dbReference>
<dbReference type="InterPro" id="IPR011009">
    <property type="entry name" value="Kinase-like_dom_sf"/>
</dbReference>
<evidence type="ECO:0000256" key="1">
    <source>
        <dbReference type="ARBA" id="ARBA00022741"/>
    </source>
</evidence>
<evidence type="ECO:0000313" key="6">
    <source>
        <dbReference type="Proteomes" id="UP000199073"/>
    </source>
</evidence>
<keyword evidence="6" id="KW-1185">Reference proteome</keyword>